<organism evidence="2">
    <name type="scientific">Nakamurella sp. A5-74</name>
    <dbReference type="NCBI Taxonomy" id="3158264"/>
    <lineage>
        <taxon>Bacteria</taxon>
        <taxon>Bacillati</taxon>
        <taxon>Actinomycetota</taxon>
        <taxon>Actinomycetes</taxon>
        <taxon>Nakamurellales</taxon>
        <taxon>Nakamurellaceae</taxon>
        <taxon>Nakamurella</taxon>
    </lineage>
</organism>
<name>A0AAU8DUU3_9ACTN</name>
<sequence>MSNDLYNAACALHRRMALACTAAGDAGLPGTFRVWEQDGVLAVLVSDPGLDFLSTISGVTVDTVEAAIALAEDPCWQEVSPFLVLSDEVSAACEPSLWAADLWPTSERLTAVVRPTWMTSAASRTAESLSVVPAPPVTAGTQDPFTTVLLAGYQVHGPVAAFIDAEHRHPAVHRFLALEQQTSIAAAGLTIHDGVAVLGGASTLPARRGRGAQSALLQHRLGIAADAGVGSAVATATPDSVSARNLVAAGFAIHRQVRWQHV</sequence>
<gene>
    <name evidence="2" type="ORF">ABLG96_09520</name>
</gene>
<reference evidence="2" key="1">
    <citation type="submission" date="2024-05" db="EMBL/GenBank/DDBJ databases">
        <authorList>
            <person name="Cai S.Y."/>
            <person name="Jin L.M."/>
            <person name="Li H.R."/>
        </authorList>
    </citation>
    <scope>NUCLEOTIDE SEQUENCE</scope>
    <source>
        <strain evidence="2">A5-74</strain>
    </source>
</reference>
<evidence type="ECO:0000259" key="1">
    <source>
        <dbReference type="PROSITE" id="PS51186"/>
    </source>
</evidence>
<dbReference type="GO" id="GO:0016747">
    <property type="term" value="F:acyltransferase activity, transferring groups other than amino-acyl groups"/>
    <property type="evidence" value="ECO:0007669"/>
    <property type="project" value="InterPro"/>
</dbReference>
<dbReference type="RefSeq" id="WP_353651096.1">
    <property type="nucleotide sequence ID" value="NZ_CP159218.1"/>
</dbReference>
<proteinExistence type="predicted"/>
<dbReference type="SUPFAM" id="SSF55729">
    <property type="entry name" value="Acyl-CoA N-acyltransferases (Nat)"/>
    <property type="match status" value="1"/>
</dbReference>
<dbReference type="InterPro" id="IPR000182">
    <property type="entry name" value="GNAT_dom"/>
</dbReference>
<protein>
    <submittedName>
        <fullName evidence="2">GNAT family N-acetyltransferase</fullName>
        <ecNumber evidence="2">2.3.1.-</ecNumber>
    </submittedName>
</protein>
<dbReference type="AlphaFoldDB" id="A0AAU8DUU3"/>
<feature type="domain" description="N-acetyltransferase" evidence="1">
    <location>
        <begin position="132"/>
        <end position="262"/>
    </location>
</feature>
<keyword evidence="2" id="KW-0012">Acyltransferase</keyword>
<dbReference type="Pfam" id="PF00583">
    <property type="entry name" value="Acetyltransf_1"/>
    <property type="match status" value="1"/>
</dbReference>
<evidence type="ECO:0000313" key="2">
    <source>
        <dbReference type="EMBL" id="XCG65491.1"/>
    </source>
</evidence>
<dbReference type="InterPro" id="IPR016181">
    <property type="entry name" value="Acyl_CoA_acyltransferase"/>
</dbReference>
<dbReference type="EMBL" id="CP159218">
    <property type="protein sequence ID" value="XCG65491.1"/>
    <property type="molecule type" value="Genomic_DNA"/>
</dbReference>
<dbReference type="EC" id="2.3.1.-" evidence="2"/>
<keyword evidence="2" id="KW-0808">Transferase</keyword>
<dbReference type="Gene3D" id="3.40.630.30">
    <property type="match status" value="1"/>
</dbReference>
<accession>A0AAU8DUU3</accession>
<dbReference type="PROSITE" id="PS51186">
    <property type="entry name" value="GNAT"/>
    <property type="match status" value="1"/>
</dbReference>